<feature type="region of interest" description="Disordered" evidence="1">
    <location>
        <begin position="1535"/>
        <end position="1611"/>
    </location>
</feature>
<evidence type="ECO:0000256" key="1">
    <source>
        <dbReference type="SAM" id="MobiDB-lite"/>
    </source>
</evidence>
<evidence type="ECO:0000313" key="3">
    <source>
        <dbReference type="RefSeq" id="XP_072856350.1"/>
    </source>
</evidence>
<dbReference type="InterPro" id="IPR027912">
    <property type="entry name" value="CFAP54"/>
</dbReference>
<name>A0ABM5GFE7_9SAUR</name>
<sequence>MAEIPKPRARSPSLPPPQPAIFYGPVEAGNPVVENFERDLRACLSFLRRKWEVGGGSSREQEFHRRGVTALFNMWNKYKPRFPDWYYNEKLVEVGDQLVEMKEYKLALSHCYERYLQLISSVNMDTPGLDMQQFRSSFFPNGFRDQSAARMFHVLQVRNTCLYKMVCDNDFELLNQESMKTCFRILASWQLIMQMTLPHEHLCWLVYNGTIHIYTICRHMMTIGQFSKVLEYLLWACACMESSVPLLALHYLTWRVTLYAAVSQCYYDCQCDIYGEIFARRGLMKIDELKQIETMSSSPLSVETKKKFKEATVKMAAMIFKRSAFEPRRRPKGLFRPRVKANLRDIQHLPWPRTITERLLMELSDCNSYLFFIILEALFDKNRRTLVPGPPVPDEIEVRDVISELCFAATDILDGGGLSTQGNATAEISSGVITGSSTLMQQILAGKNGISAYAAWRFLKMAFSYEEWDAFDHATLLFFSFLQSQNNQAWKKAEAELKILIVMQPLLSTRKPRHGLCVQGNNIREAIVFRSPGKKSIAFQEGPVQTAKTTDELFLLARTLYSCVCTSEKVYLPDKEMIIDALMFLWQRCKVGIQRIQMSGSNFLKFVHKYQTPKWIHTLYAINEIIHTIHLGGINAVVMAEVSLRLTLVIENIAEFTIKSGSTGVFLSANESLLASEYAIGDMPLLLQKSPPELLYLAYEYLDRAINAMNRACLVTGSLDGTSVLDNCCRKMIVNDLNMSLSSDTSEKSMTGNLLIMDLHIDLIQGQHRVAVKLLNLGQDVHASGKSMQGKNPAKDISHSKYLTEPDIMNKVKRNRLSKALYLMQKATLMLPAGLGSASPSQLLEEALVLIQKTEAEQNALCATFLQPASNVKSKVPPPPILLFRSHCSMVFKPAPFVSDIKVSWYSIFGCVAEGCNPKVRLNNYNLKNTGIVVPAKETCVLEVNDLEPNQKYIFAVAAYDSDGKLIGDNIGETTKPILAYPPLSAATVRAYLIQFAFLVENYTLCKKAFQPLWDHFVSEPHTPVSDVTVVSISSTLTVPQNRLIPEVLVRSSPNLLYLFIRNIFIISDIAVNEGALFCDSVCFNELKYSKQVARITECGRMLVAIELSNWLNDVHYALQSVVYCYGLIAPLVYHKIPSEPVIQIIIKCLTVVQEIPNTILQRRPRSCYESIQHMIACCCFYTAKILRSWKEYELAIFVINCGKKLLDSSQTASQMAIAEEGADEIPEDEAPSKRLKAQIAAVEKVNENLEALESNLLKLTKPGQELTGDEDSFLLYPVVSNWQTKSAFKEVMKFKKSPRFLEYFVKLVYKALQEEKFARILEWAEEVHDYLKKRNRFVLGIKRTSRKGRKSHGSAEKKKLATLEFNKMTGSPAPRRSKTLKKKEFKYFNKCPGRSYDSERREKEESRKFAMHMFVHKLNLRSNVFLKRRRFRWIYVEEMPWRSQLNIYLSIVHFNLFKKRIEDLYNTDFNSLQNLNRYDELDPEIFSLNNSGTILMTATMEEDVKSFKTMFFGRIPSGKIRKKTDILDLTSPAFDSGPSLPASDRTSQNASSDIVSTSSPLDDSNCLTPEADAMMDSTMSQLSSSVPDTDPDVSSNHSTKSNERDTPRSIQGHMTLKERERAQCCSAVLEHFSKTFLHFKRAVVTAHRGGHWTLLQNACRDLWNYTQEAQSIMKLSASFHAPLPINKELFLNTIWLPYYMASNALLDMIVDLQASNSVKIIEAEGDFCVPSCVGGITDDEGGSNLSFQYPFDDITVVDLQGVCNLVLRTLEFLFRLKKWESLIYVAMQFNTITHERYTEQVTSLLVFAQRQLQERLQSQRNDFDSPRVHFKHLVTNVGDQVGCRDFVEKKLHSVVKYKATTDKDCFDISDVNPPTLLFSVPLDVADTLKCFRESLEKSKHHSRSLKYSRKLLSLFLAHTQDFSRRLSTRNQASSQGKVGFVMGAELTYQPQPPDLSEETFSCLSMVQSNAIPQSKLSIVISSYKKTLEALETKNQQGLKVQACHELGNLHFSMGNKRAAFKCWCQGLDGTLKIVDALHHWQEFDGSSENATGNVANISQDFCEKFVARAGIWGCLQGAVLAAKIAQHILLYDVKLRTRACILSALLFKSLFRASLPHPKVDCDFAQYETDVLIPGIDLFVDRYRADIATVVAGLNFVIYELHCSKQNLIILPLFTLYQYFVSEICRDAMKCIEARILKIKVLTDLGFFSDAFHELCILNRGEKIPWKLLSVYKLVPKLPVFPKFDSSQSLLTNANLQALEDVFNRPLHSAWAPVCEPRIVNNLMLAKTHFIISLAETLNCIPEKVMKVAYCVDTETLRRAGKNTDAFLKGFMPASAFTGGKREPVIMIVELEKNKDTLNMASLKGILLEEAEERINSVLETIQTKYGMLIHECSASELEIVIEAKLQLAAIAQQRLQTAFSAALAFSSIKLLQDASVFKKESKVPQHKDKTDEASDEWICTEDSSLLHNIIAQEHMNIHVWLRCRLALVSAVTAQARGIETMKENELMECSSLITEVQMEAQAFNDIEALADITMQAVMLGLQEKQPVADIKLCLQDIISLLEEKTLISPPASLTLVQSMLLLADIMRTQAEGDAEHLTSKTDQLNLLFLAHTLVIKQLFLLGQSVEQHAEDPTLTTLNKPLKNIYLPHIRLLAKVKIRIGHTLALELSCMPKPQNELQWLQAHKHMETALNLSMASARRDLELEAELLFRKGKIERQIDSLGGNKSTLAVESMIDAIKVSLMSYQNYGLIRRAYMEIALQYFFLITNKEEFLTSSTLKGRIFKPRPASRHRVSSEEITALEMYRVQAWIAVRAAAQVSESILASQQLTGKKAVKLYHVRHRILQNMPEFALLDLSSSYKDFLCDGYEVRYKVPVMPSAQQERSESDGTESVSSDESQGKLKIPWVHVIRYNTYLTRLLNMSPLVAVPKAGEGLFVKEDILFTSVFDTTITLRLAELHSFLKNYLPVYSGCCLQEPPKQLYDFEKPCYSMTVLEKQQDTPAESPRTSLGGITSSITCSSEINLYAENKATSTPIRELCVQWYLPSLEESSEEGETMVLFIFAYNKKPVKINNIKSFNSANVYCGYLWIPLNRVIAVREKLSDLKQHVELLIQSMMIPQTASEVPKEVPSTGSKSNTAKVPLDKKAKEMVKLCFSEITDLLSIHSDSSPPLKEIPFDITLPAIKNLRKLFDPANGCVIIAGSVLNWIVSLLT</sequence>
<dbReference type="PANTHER" id="PTHR33487:SF1">
    <property type="entry name" value="CILIA- AND FLAGELLA-ASSOCIATED PROTEIN 54"/>
    <property type="match status" value="1"/>
</dbReference>
<dbReference type="RefSeq" id="XP_072856350.1">
    <property type="nucleotide sequence ID" value="XM_073000249.1"/>
</dbReference>
<organism evidence="2 3">
    <name type="scientific">Pogona vitticeps</name>
    <name type="common">central bearded dragon</name>
    <dbReference type="NCBI Taxonomy" id="103695"/>
    <lineage>
        <taxon>Eukaryota</taxon>
        <taxon>Metazoa</taxon>
        <taxon>Chordata</taxon>
        <taxon>Craniata</taxon>
        <taxon>Vertebrata</taxon>
        <taxon>Euteleostomi</taxon>
        <taxon>Lepidosauria</taxon>
        <taxon>Squamata</taxon>
        <taxon>Bifurcata</taxon>
        <taxon>Unidentata</taxon>
        <taxon>Episquamata</taxon>
        <taxon>Toxicofera</taxon>
        <taxon>Iguania</taxon>
        <taxon>Acrodonta</taxon>
        <taxon>Agamidae</taxon>
        <taxon>Amphibolurinae</taxon>
        <taxon>Pogona</taxon>
    </lineage>
</organism>
<keyword evidence="2" id="KW-1185">Reference proteome</keyword>
<evidence type="ECO:0000313" key="2">
    <source>
        <dbReference type="Proteomes" id="UP001652642"/>
    </source>
</evidence>
<dbReference type="GeneID" id="110070303"/>
<proteinExistence type="predicted"/>
<reference evidence="3" key="1">
    <citation type="submission" date="2025-08" db="UniProtKB">
        <authorList>
            <consortium name="RefSeq"/>
        </authorList>
    </citation>
    <scope>IDENTIFICATION</scope>
</reference>
<dbReference type="Proteomes" id="UP001652642">
    <property type="component" value="Chromosome 5"/>
</dbReference>
<keyword evidence="3" id="KW-0282">Flagellum</keyword>
<feature type="compositionally biased region" description="Polar residues" evidence="1">
    <location>
        <begin position="1545"/>
        <end position="1568"/>
    </location>
</feature>
<dbReference type="PANTHER" id="PTHR33487">
    <property type="entry name" value="CILIA- AND FLAGELLA-ASSOCIATED PROTEIN 54"/>
    <property type="match status" value="1"/>
</dbReference>
<keyword evidence="3" id="KW-0966">Cell projection</keyword>
<feature type="compositionally biased region" description="Low complexity" evidence="1">
    <location>
        <begin position="1584"/>
        <end position="1596"/>
    </location>
</feature>
<gene>
    <name evidence="3" type="primary">CFAP54</name>
</gene>
<protein>
    <submittedName>
        <fullName evidence="3">Cilia- and flagella-associated protein 54 isoform X1</fullName>
    </submittedName>
</protein>
<keyword evidence="3" id="KW-0969">Cilium</keyword>
<accession>A0ABM5GFE7</accession>
<dbReference type="Pfam" id="PF14858">
    <property type="entry name" value="CFAP54_N"/>
    <property type="match status" value="1"/>
</dbReference>